<keyword evidence="2" id="KW-1185">Reference proteome</keyword>
<gene>
    <name evidence="1" type="ORF">IF188_01775</name>
</gene>
<dbReference type="InterPro" id="IPR011256">
    <property type="entry name" value="Reg_factor_effector_dom_sf"/>
</dbReference>
<proteinExistence type="predicted"/>
<dbReference type="Proteomes" id="UP000598426">
    <property type="component" value="Unassembled WGS sequence"/>
</dbReference>
<dbReference type="Gene3D" id="3.20.80.10">
    <property type="entry name" value="Regulatory factor, effector binding domain"/>
    <property type="match status" value="1"/>
</dbReference>
<sequence length="159" mass="17656">MAETGVAGKIDVTKTVDSYRAKRGEFRIVDVPARRYLMIDGHGDPNTAPAYAEALAALYPVAYKLKFASKRTLDRDYVVPPLEGLWTAADVDSFTTARDKSQWDWTMMILVPAPRTFGWRVWSLRPPEGRRLRHLSATDCGSGGATGHLSEIEATTRVT</sequence>
<reference evidence="1 2" key="1">
    <citation type="submission" date="2020-09" db="EMBL/GenBank/DDBJ databases">
        <title>Isolation and identification of active actinomycetes.</title>
        <authorList>
            <person name="Li X."/>
        </authorList>
    </citation>
    <scope>NUCLEOTIDE SEQUENCE [LARGE SCALE GENOMIC DNA]</scope>
    <source>
        <strain evidence="1 2">NEAU-LLC</strain>
    </source>
</reference>
<name>A0ABR8NIA6_9MICO</name>
<organism evidence="1 2">
    <name type="scientific">Microbacterium helvum</name>
    <dbReference type="NCBI Taxonomy" id="2773713"/>
    <lineage>
        <taxon>Bacteria</taxon>
        <taxon>Bacillati</taxon>
        <taxon>Actinomycetota</taxon>
        <taxon>Actinomycetes</taxon>
        <taxon>Micrococcales</taxon>
        <taxon>Microbacteriaceae</taxon>
        <taxon>Microbacterium</taxon>
    </lineage>
</organism>
<evidence type="ECO:0000313" key="2">
    <source>
        <dbReference type="Proteomes" id="UP000598426"/>
    </source>
</evidence>
<protein>
    <submittedName>
        <fullName evidence="1">GyrI-like domain-containing protein</fullName>
    </submittedName>
</protein>
<evidence type="ECO:0000313" key="1">
    <source>
        <dbReference type="EMBL" id="MBD3940428.1"/>
    </source>
</evidence>
<dbReference type="EMBL" id="JACXZS010000001">
    <property type="protein sequence ID" value="MBD3940428.1"/>
    <property type="molecule type" value="Genomic_DNA"/>
</dbReference>
<accession>A0ABR8NIA6</accession>
<comment type="caution">
    <text evidence="1">The sequence shown here is derived from an EMBL/GenBank/DDBJ whole genome shotgun (WGS) entry which is preliminary data.</text>
</comment>